<evidence type="ECO:0000313" key="1">
    <source>
        <dbReference type="EMBL" id="CAL1370397.1"/>
    </source>
</evidence>
<reference evidence="1 2" key="1">
    <citation type="submission" date="2024-04" db="EMBL/GenBank/DDBJ databases">
        <authorList>
            <person name="Fracassetti M."/>
        </authorList>
    </citation>
    <scope>NUCLEOTIDE SEQUENCE [LARGE SCALE GENOMIC DNA]</scope>
</reference>
<proteinExistence type="predicted"/>
<dbReference type="AlphaFoldDB" id="A0AAV2DAH3"/>
<sequence>MFRKNRLETASPLPFALPLLSTCSGRHSFAATPICSISYYTAAVADDCPTESKILAAFSIVTVETRSINLLNSRNCQRDLVVAKDGDWEMGLAFELGDGDWIVRMSLGLGLKRGRHI</sequence>
<dbReference type="EMBL" id="OZ034815">
    <property type="protein sequence ID" value="CAL1370397.1"/>
    <property type="molecule type" value="Genomic_DNA"/>
</dbReference>
<organism evidence="1 2">
    <name type="scientific">Linum trigynum</name>
    <dbReference type="NCBI Taxonomy" id="586398"/>
    <lineage>
        <taxon>Eukaryota</taxon>
        <taxon>Viridiplantae</taxon>
        <taxon>Streptophyta</taxon>
        <taxon>Embryophyta</taxon>
        <taxon>Tracheophyta</taxon>
        <taxon>Spermatophyta</taxon>
        <taxon>Magnoliopsida</taxon>
        <taxon>eudicotyledons</taxon>
        <taxon>Gunneridae</taxon>
        <taxon>Pentapetalae</taxon>
        <taxon>rosids</taxon>
        <taxon>fabids</taxon>
        <taxon>Malpighiales</taxon>
        <taxon>Linaceae</taxon>
        <taxon>Linum</taxon>
    </lineage>
</organism>
<keyword evidence="2" id="KW-1185">Reference proteome</keyword>
<name>A0AAV2DAH3_9ROSI</name>
<evidence type="ECO:0000313" key="2">
    <source>
        <dbReference type="Proteomes" id="UP001497516"/>
    </source>
</evidence>
<protein>
    <submittedName>
        <fullName evidence="1">Uncharacterized protein</fullName>
    </submittedName>
</protein>
<gene>
    <name evidence="1" type="ORF">LTRI10_LOCUS12527</name>
</gene>
<dbReference type="Proteomes" id="UP001497516">
    <property type="component" value="Chromosome 2"/>
</dbReference>
<accession>A0AAV2DAH3</accession>